<dbReference type="AlphaFoldDB" id="A0A0S4SXL9"/>
<name>A0A0S4SXL9_CAMHY</name>
<proteinExistence type="predicted"/>
<accession>A0A0S4SXL9</accession>
<evidence type="ECO:0000313" key="2">
    <source>
        <dbReference type="Proteomes" id="UP000052237"/>
    </source>
</evidence>
<evidence type="ECO:0000313" key="1">
    <source>
        <dbReference type="EMBL" id="CUU90273.1"/>
    </source>
</evidence>
<comment type="caution">
    <text evidence="1">The sequence shown here is derived from an EMBL/GenBank/DDBJ whole genome shotgun (WGS) entry which is preliminary data.</text>
</comment>
<dbReference type="Proteomes" id="UP000052237">
    <property type="component" value="Unassembled WGS sequence"/>
</dbReference>
<protein>
    <submittedName>
        <fullName evidence="1">Uncharacterized protein</fullName>
    </submittedName>
</protein>
<keyword evidence="2" id="KW-1185">Reference proteome</keyword>
<reference evidence="1 2" key="1">
    <citation type="submission" date="2015-11" db="EMBL/GenBank/DDBJ databases">
        <authorList>
            <consortium name="Pathogen Informatics"/>
        </authorList>
    </citation>
    <scope>NUCLEOTIDE SEQUENCE [LARGE SCALE GENOMIC DNA]</scope>
    <source>
        <strain evidence="1 2">006A-0059</strain>
    </source>
</reference>
<organism evidence="1 2">
    <name type="scientific">Campylobacter hyointestinalis subsp. hyointestinalis</name>
    <dbReference type="NCBI Taxonomy" id="91352"/>
    <lineage>
        <taxon>Bacteria</taxon>
        <taxon>Pseudomonadati</taxon>
        <taxon>Campylobacterota</taxon>
        <taxon>Epsilonproteobacteria</taxon>
        <taxon>Campylobacterales</taxon>
        <taxon>Campylobacteraceae</taxon>
        <taxon>Campylobacter</taxon>
    </lineage>
</organism>
<sequence length="30" mass="3453">MTPNMKKCLKGLLRDFSINGVKLCIIKIKF</sequence>
<gene>
    <name evidence="1" type="ORF">ERS686654_02092</name>
</gene>
<dbReference type="EMBL" id="FAVB01000008">
    <property type="protein sequence ID" value="CUU90273.1"/>
    <property type="molecule type" value="Genomic_DNA"/>
</dbReference>